<dbReference type="InterPro" id="IPR000073">
    <property type="entry name" value="AB_hydrolase_1"/>
</dbReference>
<evidence type="ECO:0000259" key="1">
    <source>
        <dbReference type="Pfam" id="PF12697"/>
    </source>
</evidence>
<proteinExistence type="predicted"/>
<dbReference type="SUPFAM" id="SSF53474">
    <property type="entry name" value="alpha/beta-Hydrolases"/>
    <property type="match status" value="1"/>
</dbReference>
<gene>
    <name evidence="2" type="ORF">NFI88_04360</name>
</gene>
<organism evidence="2 3">
    <name type="scientific">Rhizosaccharibacter radicis</name>
    <dbReference type="NCBI Taxonomy" id="2782605"/>
    <lineage>
        <taxon>Bacteria</taxon>
        <taxon>Pseudomonadati</taxon>
        <taxon>Pseudomonadota</taxon>
        <taxon>Alphaproteobacteria</taxon>
        <taxon>Acetobacterales</taxon>
        <taxon>Acetobacteraceae</taxon>
        <taxon>Rhizosaccharibacter</taxon>
    </lineage>
</organism>
<name>A0ABT1VWM6_9PROT</name>
<reference evidence="2 3" key="1">
    <citation type="submission" date="2022-06" db="EMBL/GenBank/DDBJ databases">
        <title>Rhizosaccharibacter gen. nov. sp. nov. KSS12, endophytic bacteria isolated from sugarcane.</title>
        <authorList>
            <person name="Pitiwittayakul N."/>
        </authorList>
    </citation>
    <scope>NUCLEOTIDE SEQUENCE [LARGE SCALE GENOMIC DNA]</scope>
    <source>
        <strain evidence="2 3">KSS12</strain>
    </source>
</reference>
<evidence type="ECO:0000313" key="2">
    <source>
        <dbReference type="EMBL" id="MCQ8240073.1"/>
    </source>
</evidence>
<accession>A0ABT1VWM6</accession>
<comment type="caution">
    <text evidence="2">The sequence shown here is derived from an EMBL/GenBank/DDBJ whole genome shotgun (WGS) entry which is preliminary data.</text>
</comment>
<sequence length="283" mass="29926">MAATPGAPDPLGDVSALPAQKSVSVYGRTIRFYELGEGPTIVLLHGLGSRASFDWGRVMRVLARDHHVLAPDQLGFGLSDKPLVSYGVPLWVDMLGGFLHATGTARFDLLGESLGGWIAASYTIAASDPARGLPLPAHLVLTDAAGHRSLLARGGGAFGRPLSITQSQGSLATIFHDRSLATPALARQQFEAKLEAGDGWTVQSFWQGMEAADAFVDGRLGAIRVPTLVVWGGDDRLVPLADGRDYAARIAGARLVVVPDCGHAPPVERPQAWLDAVQPFLGR</sequence>
<dbReference type="EMBL" id="JAMZEJ010000002">
    <property type="protein sequence ID" value="MCQ8240073.1"/>
    <property type="molecule type" value="Genomic_DNA"/>
</dbReference>
<keyword evidence="3" id="KW-1185">Reference proteome</keyword>
<dbReference type="PANTHER" id="PTHR43689:SF8">
    <property type="entry name" value="ALPHA_BETA-HYDROLASES SUPERFAMILY PROTEIN"/>
    <property type="match status" value="1"/>
</dbReference>
<dbReference type="PRINTS" id="PR00111">
    <property type="entry name" value="ABHYDROLASE"/>
</dbReference>
<protein>
    <submittedName>
        <fullName evidence="2">Alpha/beta hydrolase</fullName>
    </submittedName>
</protein>
<dbReference type="RefSeq" id="WP_422918802.1">
    <property type="nucleotide sequence ID" value="NZ_JAMZEJ010000002.1"/>
</dbReference>
<dbReference type="GO" id="GO:0016787">
    <property type="term" value="F:hydrolase activity"/>
    <property type="evidence" value="ECO:0007669"/>
    <property type="project" value="UniProtKB-KW"/>
</dbReference>
<keyword evidence="2" id="KW-0378">Hydrolase</keyword>
<dbReference type="Gene3D" id="3.40.50.1820">
    <property type="entry name" value="alpha/beta hydrolase"/>
    <property type="match status" value="1"/>
</dbReference>
<dbReference type="Proteomes" id="UP001524547">
    <property type="component" value="Unassembled WGS sequence"/>
</dbReference>
<dbReference type="InterPro" id="IPR029058">
    <property type="entry name" value="AB_hydrolase_fold"/>
</dbReference>
<feature type="domain" description="AB hydrolase-1" evidence="1">
    <location>
        <begin position="41"/>
        <end position="275"/>
    </location>
</feature>
<evidence type="ECO:0000313" key="3">
    <source>
        <dbReference type="Proteomes" id="UP001524547"/>
    </source>
</evidence>
<dbReference type="Pfam" id="PF12697">
    <property type="entry name" value="Abhydrolase_6"/>
    <property type="match status" value="1"/>
</dbReference>
<dbReference type="PANTHER" id="PTHR43689">
    <property type="entry name" value="HYDROLASE"/>
    <property type="match status" value="1"/>
</dbReference>